<feature type="domain" description="PiggyBac transposable element-derived protein" evidence="1">
    <location>
        <begin position="124"/>
        <end position="191"/>
    </location>
</feature>
<dbReference type="Pfam" id="PF13843">
    <property type="entry name" value="DDE_Tnp_1_7"/>
    <property type="match status" value="1"/>
</dbReference>
<name>A0A0V1I8A4_9BILA</name>
<dbReference type="PANTHER" id="PTHR47055">
    <property type="entry name" value="DDE_TNP_1_7 DOMAIN-CONTAINING PROTEIN"/>
    <property type="match status" value="1"/>
</dbReference>
<dbReference type="EMBL" id="JYDP01000004">
    <property type="protein sequence ID" value="KRZ18149.1"/>
    <property type="molecule type" value="Genomic_DNA"/>
</dbReference>
<gene>
    <name evidence="2" type="primary">PGBD3</name>
    <name evidence="2" type="ORF">T11_3908</name>
</gene>
<keyword evidence="3" id="KW-1185">Reference proteome</keyword>
<evidence type="ECO:0000313" key="3">
    <source>
        <dbReference type="Proteomes" id="UP000055024"/>
    </source>
</evidence>
<dbReference type="GO" id="GO:0043565">
    <property type="term" value="F:sequence-specific DNA binding"/>
    <property type="evidence" value="ECO:0007669"/>
    <property type="project" value="TreeGrafter"/>
</dbReference>
<proteinExistence type="predicted"/>
<dbReference type="OrthoDB" id="5810550at2759"/>
<comment type="caution">
    <text evidence="2">The sequence shown here is derived from an EMBL/GenBank/DDBJ whole genome shotgun (WGS) entry which is preliminary data.</text>
</comment>
<dbReference type="InterPro" id="IPR052638">
    <property type="entry name" value="PiggyBac_TE-derived"/>
</dbReference>
<dbReference type="Proteomes" id="UP000055024">
    <property type="component" value="Unassembled WGS sequence"/>
</dbReference>
<dbReference type="InterPro" id="IPR029526">
    <property type="entry name" value="PGBD"/>
</dbReference>
<evidence type="ECO:0000313" key="2">
    <source>
        <dbReference type="EMBL" id="KRZ18149.1"/>
    </source>
</evidence>
<organism evidence="2 3">
    <name type="scientific">Trichinella zimbabwensis</name>
    <dbReference type="NCBI Taxonomy" id="268475"/>
    <lineage>
        <taxon>Eukaryota</taxon>
        <taxon>Metazoa</taxon>
        <taxon>Ecdysozoa</taxon>
        <taxon>Nematoda</taxon>
        <taxon>Enoplea</taxon>
        <taxon>Dorylaimia</taxon>
        <taxon>Trichinellida</taxon>
        <taxon>Trichinellidae</taxon>
        <taxon>Trichinella</taxon>
    </lineage>
</organism>
<protein>
    <submittedName>
        <fullName evidence="2">PiggyBac transposable element-derived protein 3</fullName>
    </submittedName>
</protein>
<evidence type="ECO:0000259" key="1">
    <source>
        <dbReference type="Pfam" id="PF13843"/>
    </source>
</evidence>
<dbReference type="STRING" id="268475.A0A0V1I8A4"/>
<sequence length="194" mass="22446">MLGVLNHSDILHKDAVGDLVVEEHPETQKLPWSKGKSFSRNIGRGTPEFIQKGPQLVSMLPIASFHLFFPREQFQHFAQMTVGHALQNGRCIAVAAEDIMQFVGHLLLSGYHIAPSENMRQTWKSKPLYDYVNTRLLQFGVFYEHLTIDELMVPFYGHHTSNMYMRDKPIRFGQKIYVLPSSDGYPYFMELRRC</sequence>
<reference evidence="2 3" key="1">
    <citation type="submission" date="2015-01" db="EMBL/GenBank/DDBJ databases">
        <title>Evolution of Trichinella species and genotypes.</title>
        <authorList>
            <person name="Korhonen P.K."/>
            <person name="Edoardo P."/>
            <person name="Giuseppe L.R."/>
            <person name="Gasser R.B."/>
        </authorList>
    </citation>
    <scope>NUCLEOTIDE SEQUENCE [LARGE SCALE GENOMIC DNA]</scope>
    <source>
        <strain evidence="2">ISS1029</strain>
    </source>
</reference>
<dbReference type="AlphaFoldDB" id="A0A0V1I8A4"/>
<dbReference type="PANTHER" id="PTHR47055:SF3">
    <property type="entry name" value="PHORBOL-ESTER_DAG-TYPE DOMAIN-CONTAINING PROTEIN"/>
    <property type="match status" value="1"/>
</dbReference>
<accession>A0A0V1I8A4</accession>